<feature type="region of interest" description="Disordered" evidence="1">
    <location>
        <begin position="20"/>
        <end position="48"/>
    </location>
</feature>
<dbReference type="AlphaFoldDB" id="A0A9W5MZN2"/>
<evidence type="ECO:0000313" key="2">
    <source>
        <dbReference type="EMBL" id="EFC52597.1"/>
    </source>
</evidence>
<proteinExistence type="predicted"/>
<protein>
    <submittedName>
        <fullName evidence="2">Uncharacterized protein</fullName>
    </submittedName>
</protein>
<organism evidence="2 3">
    <name type="scientific">Neisseria subflava NJ9703</name>
    <dbReference type="NCBI Taxonomy" id="546268"/>
    <lineage>
        <taxon>Bacteria</taxon>
        <taxon>Pseudomonadati</taxon>
        <taxon>Pseudomonadota</taxon>
        <taxon>Betaproteobacteria</taxon>
        <taxon>Neisseriales</taxon>
        <taxon>Neisseriaceae</taxon>
        <taxon>Neisseria</taxon>
    </lineage>
</organism>
<reference evidence="2 3" key="1">
    <citation type="submission" date="2010-01" db="EMBL/GenBank/DDBJ databases">
        <authorList>
            <person name="Weinstock G."/>
            <person name="Sodergren E."/>
            <person name="Clifton S."/>
            <person name="Fulton L."/>
            <person name="Fulton B."/>
            <person name="Courtney L."/>
            <person name="Fronick C."/>
            <person name="Harrison M."/>
            <person name="Strong C."/>
            <person name="Farmer C."/>
            <person name="Delahaunty K."/>
            <person name="Markovic C."/>
            <person name="Hall O."/>
            <person name="Minx P."/>
            <person name="Tomlinson C."/>
            <person name="Mitreva M."/>
            <person name="Nelson J."/>
            <person name="Hou S."/>
            <person name="Wollam A."/>
            <person name="Pepin K.H."/>
            <person name="Johnson M."/>
            <person name="Bhonagiri V."/>
            <person name="Nash W.E."/>
            <person name="Warren W."/>
            <person name="Chinwalla A."/>
            <person name="Mardis E.R."/>
            <person name="Wilson R.K."/>
        </authorList>
    </citation>
    <scope>NUCLEOTIDE SEQUENCE [LARGE SCALE GENOMIC DNA]</scope>
    <source>
        <strain evidence="2 3">NJ9703</strain>
    </source>
</reference>
<accession>A0A9W5MZN2</accession>
<gene>
    <name evidence="2" type="ORF">NEISUBOT_03952</name>
</gene>
<comment type="caution">
    <text evidence="2">The sequence shown here is derived from an EMBL/GenBank/DDBJ whole genome shotgun (WGS) entry which is preliminary data.</text>
</comment>
<evidence type="ECO:0000256" key="1">
    <source>
        <dbReference type="SAM" id="MobiDB-lite"/>
    </source>
</evidence>
<dbReference type="Proteomes" id="UP000004621">
    <property type="component" value="Unassembled WGS sequence"/>
</dbReference>
<sequence length="48" mass="5364">MIEDKGPCFGQASHVKKIEQQKVGGSPTKSAWRKMLGNAHARKKRNKT</sequence>
<dbReference type="EMBL" id="ACEO02000003">
    <property type="protein sequence ID" value="EFC52597.1"/>
    <property type="molecule type" value="Genomic_DNA"/>
</dbReference>
<name>A0A9W5MZN2_NEISU</name>
<evidence type="ECO:0000313" key="3">
    <source>
        <dbReference type="Proteomes" id="UP000004621"/>
    </source>
</evidence>